<dbReference type="OrthoDB" id="10034606at2759"/>
<sequence length="483" mass="54580">MNNAENFTKALLLKLNEPDFVPTLVFEKRFVEIFCTKLNKINEAKSSGTSNHSIVSMNEMLDCVLVIAKKDDKFIPLFGIMDSIYEQIINSLRSELIESESLVLLHAKVLTFISLIIKHIPSRRATFVTLGLHKLLLLKPAVLNRDLVMLNVEILELLSDIPVALQDISSINALNLLFSFLEGFIGTNESGFSLSDPELLKSLLGLISKISRDVSLNNSNHLRKFDDVFLELARVFPELEETIQGVYKLVCEATLSCSRASLYATNKSPLSIAHSRISKQRSKVFQYSMSILEFKPTPIAHLAKSGRKSVRSDEYTIDRYIFIDMKNMDLEVDTISLEKSVEQISLETTAEVICGMLNSNKGGTIHFGISNSGRIEGVRVNHEQRDGLRCGLDNVFLHQLSPLLPSSLVSVNFIPVRDENTRTIKPNQALYVIRIVVPANMNTLYYLKNRNLCFVRRHTGNEQLNFKEVRQLTVSLSEKRFMP</sequence>
<dbReference type="PANTHER" id="PTHR12155:SF41">
    <property type="entry name" value="SCHLAFEN ALBA-2 DOMAIN-CONTAINING PROTEIN"/>
    <property type="match status" value="1"/>
</dbReference>
<name>A0A0P5XBC8_9CRUS</name>
<dbReference type="STRING" id="35525.A0A0P5XBC8"/>
<dbReference type="Proteomes" id="UP000076858">
    <property type="component" value="Unassembled WGS sequence"/>
</dbReference>
<gene>
    <name evidence="2" type="ORF">APZ42_033740</name>
</gene>
<dbReference type="InterPro" id="IPR007421">
    <property type="entry name" value="Schlafen_AlbA_2_dom"/>
</dbReference>
<dbReference type="AlphaFoldDB" id="A0A0P5XBC8"/>
<organism evidence="2 3">
    <name type="scientific">Daphnia magna</name>
    <dbReference type="NCBI Taxonomy" id="35525"/>
    <lineage>
        <taxon>Eukaryota</taxon>
        <taxon>Metazoa</taxon>
        <taxon>Ecdysozoa</taxon>
        <taxon>Arthropoda</taxon>
        <taxon>Crustacea</taxon>
        <taxon>Branchiopoda</taxon>
        <taxon>Diplostraca</taxon>
        <taxon>Cladocera</taxon>
        <taxon>Anomopoda</taxon>
        <taxon>Daphniidae</taxon>
        <taxon>Daphnia</taxon>
    </lineage>
</organism>
<dbReference type="EMBL" id="LRGB01003257">
    <property type="protein sequence ID" value="KZS03562.1"/>
    <property type="molecule type" value="Genomic_DNA"/>
</dbReference>
<dbReference type="InterPro" id="IPR038461">
    <property type="entry name" value="Schlafen_AlbA_2_dom_sf"/>
</dbReference>
<comment type="caution">
    <text evidence="2">The sequence shown here is derived from an EMBL/GenBank/DDBJ whole genome shotgun (WGS) entry which is preliminary data.</text>
</comment>
<evidence type="ECO:0000313" key="3">
    <source>
        <dbReference type="Proteomes" id="UP000076858"/>
    </source>
</evidence>
<evidence type="ECO:0000313" key="2">
    <source>
        <dbReference type="EMBL" id="KZS03562.1"/>
    </source>
</evidence>
<protein>
    <recommendedName>
        <fullName evidence="1">Schlafen AlbA-2 domain-containing protein</fullName>
    </recommendedName>
</protein>
<evidence type="ECO:0000259" key="1">
    <source>
        <dbReference type="Pfam" id="PF04326"/>
    </source>
</evidence>
<feature type="domain" description="Schlafen AlbA-2" evidence="1">
    <location>
        <begin position="345"/>
        <end position="465"/>
    </location>
</feature>
<dbReference type="Pfam" id="PF04326">
    <property type="entry name" value="SLFN_AlbA_2"/>
    <property type="match status" value="1"/>
</dbReference>
<accession>A0A0P5XBC8</accession>
<keyword evidence="3" id="KW-1185">Reference proteome</keyword>
<proteinExistence type="predicted"/>
<dbReference type="Gene3D" id="3.30.950.30">
    <property type="entry name" value="Schlafen, AAA domain"/>
    <property type="match status" value="1"/>
</dbReference>
<dbReference type="PANTHER" id="PTHR12155">
    <property type="entry name" value="SCHLAFEN"/>
    <property type="match status" value="1"/>
</dbReference>
<reference evidence="2 3" key="1">
    <citation type="submission" date="2016-03" db="EMBL/GenBank/DDBJ databases">
        <title>EvidentialGene: Evidence-directed Construction of Genes on Genomes.</title>
        <authorList>
            <person name="Gilbert D.G."/>
            <person name="Choi J.-H."/>
            <person name="Mockaitis K."/>
            <person name="Colbourne J."/>
            <person name="Pfrender M."/>
        </authorList>
    </citation>
    <scope>NUCLEOTIDE SEQUENCE [LARGE SCALE GENOMIC DNA]</scope>
    <source>
        <strain evidence="2 3">Xinb3</strain>
        <tissue evidence="2">Complete organism</tissue>
    </source>
</reference>
<dbReference type="InterPro" id="IPR029684">
    <property type="entry name" value="Schlafen"/>
</dbReference>